<evidence type="ECO:0000313" key="2">
    <source>
        <dbReference type="EMBL" id="KAK3795087.1"/>
    </source>
</evidence>
<gene>
    <name evidence="2" type="ORF">RRG08_028289</name>
</gene>
<keyword evidence="3" id="KW-1185">Reference proteome</keyword>
<dbReference type="AlphaFoldDB" id="A0AAE1AY91"/>
<dbReference type="Proteomes" id="UP001283361">
    <property type="component" value="Unassembled WGS sequence"/>
</dbReference>
<comment type="caution">
    <text evidence="2">The sequence shown here is derived from an EMBL/GenBank/DDBJ whole genome shotgun (WGS) entry which is preliminary data.</text>
</comment>
<evidence type="ECO:0000256" key="1">
    <source>
        <dbReference type="SAM" id="MobiDB-lite"/>
    </source>
</evidence>
<name>A0AAE1AY91_9GAST</name>
<organism evidence="2 3">
    <name type="scientific">Elysia crispata</name>
    <name type="common">lettuce slug</name>
    <dbReference type="NCBI Taxonomy" id="231223"/>
    <lineage>
        <taxon>Eukaryota</taxon>
        <taxon>Metazoa</taxon>
        <taxon>Spiralia</taxon>
        <taxon>Lophotrochozoa</taxon>
        <taxon>Mollusca</taxon>
        <taxon>Gastropoda</taxon>
        <taxon>Heterobranchia</taxon>
        <taxon>Euthyneura</taxon>
        <taxon>Panpulmonata</taxon>
        <taxon>Sacoglossa</taxon>
        <taxon>Placobranchoidea</taxon>
        <taxon>Plakobranchidae</taxon>
        <taxon>Elysia</taxon>
    </lineage>
</organism>
<proteinExistence type="predicted"/>
<sequence>MHKEKRSVARTEDRILNLSSRDGHQKNRGKNHLHGKFNPFIRVPDNASSTFAPLKGGNTVMRVTTDQKLRYGLNFISQSLPGYEISQP</sequence>
<feature type="compositionally biased region" description="Basic residues" evidence="1">
    <location>
        <begin position="26"/>
        <end position="35"/>
    </location>
</feature>
<accession>A0AAE1AY91</accession>
<evidence type="ECO:0000313" key="3">
    <source>
        <dbReference type="Proteomes" id="UP001283361"/>
    </source>
</evidence>
<protein>
    <submittedName>
        <fullName evidence="2">Uncharacterized protein</fullName>
    </submittedName>
</protein>
<dbReference type="EMBL" id="JAWDGP010001078">
    <property type="protein sequence ID" value="KAK3795087.1"/>
    <property type="molecule type" value="Genomic_DNA"/>
</dbReference>
<reference evidence="2" key="1">
    <citation type="journal article" date="2023" name="G3 (Bethesda)">
        <title>A reference genome for the long-term kleptoplast-retaining sea slug Elysia crispata morphotype clarki.</title>
        <authorList>
            <person name="Eastman K.E."/>
            <person name="Pendleton A.L."/>
            <person name="Shaikh M.A."/>
            <person name="Suttiyut T."/>
            <person name="Ogas R."/>
            <person name="Tomko P."/>
            <person name="Gavelis G."/>
            <person name="Widhalm J.R."/>
            <person name="Wisecaver J.H."/>
        </authorList>
    </citation>
    <scope>NUCLEOTIDE SEQUENCE</scope>
    <source>
        <strain evidence="2">ECLA1</strain>
    </source>
</reference>
<feature type="compositionally biased region" description="Basic and acidic residues" evidence="1">
    <location>
        <begin position="1"/>
        <end position="25"/>
    </location>
</feature>
<feature type="region of interest" description="Disordered" evidence="1">
    <location>
        <begin position="1"/>
        <end position="40"/>
    </location>
</feature>